<dbReference type="GO" id="GO:0032543">
    <property type="term" value="P:mitochondrial translation"/>
    <property type="evidence" value="ECO:0007669"/>
    <property type="project" value="EnsemblFungi"/>
</dbReference>
<dbReference type="InParanoid" id="G8JWQ7"/>
<evidence type="ECO:0000256" key="1">
    <source>
        <dbReference type="ARBA" id="ARBA00008931"/>
    </source>
</evidence>
<dbReference type="GO" id="GO:0003735">
    <property type="term" value="F:structural constituent of ribosome"/>
    <property type="evidence" value="ECO:0007669"/>
    <property type="project" value="EnsemblFungi"/>
</dbReference>
<keyword evidence="3 4" id="KW-0687">Ribonucleoprotein</keyword>
<dbReference type="HOGENOM" id="CLU_078858_0_1_1"/>
<dbReference type="PANTHER" id="PTHR12220:SF13">
    <property type="entry name" value="LARGE RIBOSOMAL SUBUNIT PROTEIN UL16M"/>
    <property type="match status" value="1"/>
</dbReference>
<dbReference type="FunCoup" id="G8JWQ7">
    <property type="interactions" value="297"/>
</dbReference>
<evidence type="ECO:0000313" key="6">
    <source>
        <dbReference type="Proteomes" id="UP000006790"/>
    </source>
</evidence>
<reference evidence="6" key="1">
    <citation type="journal article" date="2012" name="G3 (Bethesda)">
        <title>Pichia sorbitophila, an interspecies yeast hybrid reveals early steps of genome resolution following polyploidization.</title>
        <authorList>
            <person name="Leh Louis V."/>
            <person name="Despons L."/>
            <person name="Friedrich A."/>
            <person name="Martin T."/>
            <person name="Durrens P."/>
            <person name="Casaregola S."/>
            <person name="Neuveglise C."/>
            <person name="Fairhead C."/>
            <person name="Marck C."/>
            <person name="Cruz J.A."/>
            <person name="Straub M.L."/>
            <person name="Kugler V."/>
            <person name="Sacerdot C."/>
            <person name="Uzunov Z."/>
            <person name="Thierry A."/>
            <person name="Weiss S."/>
            <person name="Bleykasten C."/>
            <person name="De Montigny J."/>
            <person name="Jacques N."/>
            <person name="Jung P."/>
            <person name="Lemaire M."/>
            <person name="Mallet S."/>
            <person name="Morel G."/>
            <person name="Richard G.F."/>
            <person name="Sarkar A."/>
            <person name="Savel G."/>
            <person name="Schacherer J."/>
            <person name="Seret M.L."/>
            <person name="Talla E."/>
            <person name="Samson G."/>
            <person name="Jubin C."/>
            <person name="Poulain J."/>
            <person name="Vacherie B."/>
            <person name="Barbe V."/>
            <person name="Pelletier E."/>
            <person name="Sherman D.J."/>
            <person name="Westhof E."/>
            <person name="Weissenbach J."/>
            <person name="Baret P.V."/>
            <person name="Wincker P."/>
            <person name="Gaillardin C."/>
            <person name="Dujon B."/>
            <person name="Souciet J.L."/>
        </authorList>
    </citation>
    <scope>NUCLEOTIDE SEQUENCE [LARGE SCALE GENOMIC DNA]</scope>
    <source>
        <strain evidence="6">CBS 270.75 / DBVPG 7215 / KCTC 17166 / NRRL Y-17582</strain>
    </source>
</reference>
<dbReference type="InterPro" id="IPR020798">
    <property type="entry name" value="Ribosomal_uL16_CS"/>
</dbReference>
<dbReference type="FunFam" id="3.90.1170.10:FF:000010">
    <property type="entry name" value="60S ribosomal protein L16, mitochondrial"/>
    <property type="match status" value="1"/>
</dbReference>
<accession>G8JWQ7</accession>
<protein>
    <submittedName>
        <fullName evidence="5">Uncharacterized protein</fullName>
    </submittedName>
</protein>
<evidence type="ECO:0000256" key="4">
    <source>
        <dbReference type="RuleBase" id="RU004413"/>
    </source>
</evidence>
<dbReference type="GeneID" id="11472662"/>
<dbReference type="PROSITE" id="PS00701">
    <property type="entry name" value="RIBOSOMAL_L16_2"/>
    <property type="match status" value="1"/>
</dbReference>
<dbReference type="KEGG" id="erc:Ecym_7453"/>
<keyword evidence="6" id="KW-1185">Reference proteome</keyword>
<dbReference type="PANTHER" id="PTHR12220">
    <property type="entry name" value="50S/60S RIBOSOMAL PROTEIN L16"/>
    <property type="match status" value="1"/>
</dbReference>
<name>G8JWQ7_ERECY</name>
<dbReference type="eggNOG" id="KOG3422">
    <property type="taxonomic scope" value="Eukaryota"/>
</dbReference>
<dbReference type="InterPro" id="IPR036920">
    <property type="entry name" value="Ribosomal_uL16_sf"/>
</dbReference>
<dbReference type="PRINTS" id="PR00060">
    <property type="entry name" value="RIBOSOMALL16"/>
</dbReference>
<gene>
    <name evidence="5" type="ordered locus">Ecym_7453</name>
</gene>
<dbReference type="GO" id="GO:0019843">
    <property type="term" value="F:rRNA binding"/>
    <property type="evidence" value="ECO:0007669"/>
    <property type="project" value="InterPro"/>
</dbReference>
<evidence type="ECO:0000313" key="5">
    <source>
        <dbReference type="EMBL" id="AET41272.1"/>
    </source>
</evidence>
<sequence>MIFSNLCSRSVTSLRLSSPIRIGSRFTHEYAPRFKQQQKKHKGRVAVRTGGSVKGNSLEFGIFGLRLKSEGVRLTAQQLKEADNAIMRYVRKINNGKLWRRLCTNIAVCIKGNETRMGKGKGGFDHWMVRVPTGKMIFEIGGDDLHEKVAREAFRKAGTKLPGNYEFVTRNSLVRTGLHSFKDPKHDKSINYFEELKKSPTKEYLNDLKSKEPEFRLFRGR</sequence>
<dbReference type="InterPro" id="IPR000114">
    <property type="entry name" value="Ribosomal_uL16_bact-type"/>
</dbReference>
<organism evidence="5 6">
    <name type="scientific">Eremothecium cymbalariae (strain CBS 270.75 / DBVPG 7215 / KCTC 17166 / NRRL Y-17582)</name>
    <name type="common">Yeast</name>
    <dbReference type="NCBI Taxonomy" id="931890"/>
    <lineage>
        <taxon>Eukaryota</taxon>
        <taxon>Fungi</taxon>
        <taxon>Dikarya</taxon>
        <taxon>Ascomycota</taxon>
        <taxon>Saccharomycotina</taxon>
        <taxon>Saccharomycetes</taxon>
        <taxon>Saccharomycetales</taxon>
        <taxon>Saccharomycetaceae</taxon>
        <taxon>Eremothecium</taxon>
    </lineage>
</organism>
<dbReference type="NCBIfam" id="TIGR01164">
    <property type="entry name" value="rplP_bact"/>
    <property type="match status" value="1"/>
</dbReference>
<proteinExistence type="inferred from homology"/>
<dbReference type="RefSeq" id="XP_003648089.1">
    <property type="nucleotide sequence ID" value="XM_003648041.1"/>
</dbReference>
<dbReference type="OrthoDB" id="268521at2759"/>
<dbReference type="InterPro" id="IPR047873">
    <property type="entry name" value="Ribosomal_uL16"/>
</dbReference>
<dbReference type="Proteomes" id="UP000006790">
    <property type="component" value="Chromosome 7"/>
</dbReference>
<dbReference type="GO" id="GO:0005762">
    <property type="term" value="C:mitochondrial large ribosomal subunit"/>
    <property type="evidence" value="ECO:0007669"/>
    <property type="project" value="EnsemblFungi"/>
</dbReference>
<comment type="similarity">
    <text evidence="1 4">Belongs to the universal ribosomal protein uL16 family.</text>
</comment>
<evidence type="ECO:0000256" key="2">
    <source>
        <dbReference type="ARBA" id="ARBA00022980"/>
    </source>
</evidence>
<dbReference type="Gene3D" id="3.90.1170.10">
    <property type="entry name" value="Ribosomal protein L10e/L16"/>
    <property type="match status" value="1"/>
</dbReference>
<evidence type="ECO:0000256" key="3">
    <source>
        <dbReference type="ARBA" id="ARBA00023274"/>
    </source>
</evidence>
<dbReference type="OMA" id="MPGMYEF"/>
<dbReference type="STRING" id="931890.G8JWQ7"/>
<dbReference type="SUPFAM" id="SSF54686">
    <property type="entry name" value="Ribosomal protein L16p/L10e"/>
    <property type="match status" value="1"/>
</dbReference>
<dbReference type="Pfam" id="PF00252">
    <property type="entry name" value="Ribosomal_L16"/>
    <property type="match status" value="1"/>
</dbReference>
<dbReference type="EMBL" id="CP002503">
    <property type="protein sequence ID" value="AET41272.1"/>
    <property type="molecule type" value="Genomic_DNA"/>
</dbReference>
<keyword evidence="2 4" id="KW-0689">Ribosomal protein</keyword>
<dbReference type="CDD" id="cd01433">
    <property type="entry name" value="Ribosomal_L16_L10e"/>
    <property type="match status" value="1"/>
</dbReference>
<dbReference type="AlphaFoldDB" id="G8JWQ7"/>
<dbReference type="InterPro" id="IPR016180">
    <property type="entry name" value="Ribosomal_uL16_dom"/>
</dbReference>